<evidence type="ECO:0000259" key="8">
    <source>
        <dbReference type="PROSITE" id="PS50157"/>
    </source>
</evidence>
<feature type="coiled-coil region" evidence="5">
    <location>
        <begin position="201"/>
        <end position="315"/>
    </location>
</feature>
<keyword evidence="10" id="KW-1185">Reference proteome</keyword>
<dbReference type="OrthoDB" id="552049at2759"/>
<feature type="region of interest" description="Disordered" evidence="6">
    <location>
        <begin position="514"/>
        <end position="539"/>
    </location>
</feature>
<evidence type="ECO:0000313" key="9">
    <source>
        <dbReference type="EMBL" id="TPP58866.1"/>
    </source>
</evidence>
<dbReference type="EMBL" id="SUNJ01011447">
    <property type="protein sequence ID" value="TPP58866.1"/>
    <property type="molecule type" value="Genomic_DNA"/>
</dbReference>
<dbReference type="Gene3D" id="3.30.160.60">
    <property type="entry name" value="Classic Zinc Finger"/>
    <property type="match status" value="1"/>
</dbReference>
<proteinExistence type="predicted"/>
<dbReference type="InterPro" id="IPR003604">
    <property type="entry name" value="Matrin/U1-like-C_Znf_C2H2"/>
</dbReference>
<dbReference type="STRING" id="46835.A0A504YEF2"/>
<dbReference type="Pfam" id="PF00226">
    <property type="entry name" value="DnaJ"/>
    <property type="match status" value="1"/>
</dbReference>
<dbReference type="GO" id="GO:0005737">
    <property type="term" value="C:cytoplasm"/>
    <property type="evidence" value="ECO:0007669"/>
    <property type="project" value="TreeGrafter"/>
</dbReference>
<comment type="caution">
    <text evidence="9">The sequence shown here is derived from an EMBL/GenBank/DDBJ whole genome shotgun (WGS) entry which is preliminary data.</text>
</comment>
<evidence type="ECO:0000256" key="3">
    <source>
        <dbReference type="ARBA" id="ARBA00022833"/>
    </source>
</evidence>
<keyword evidence="5" id="KW-0175">Coiled coil</keyword>
<evidence type="ECO:0000256" key="5">
    <source>
        <dbReference type="SAM" id="Coils"/>
    </source>
</evidence>
<feature type="compositionally biased region" description="Low complexity" evidence="6">
    <location>
        <begin position="439"/>
        <end position="455"/>
    </location>
</feature>
<keyword evidence="2 4" id="KW-0863">Zinc-finger</keyword>
<dbReference type="InterPro" id="IPR001623">
    <property type="entry name" value="DnaJ_domain"/>
</dbReference>
<organism evidence="9 10">
    <name type="scientific">Fasciola gigantica</name>
    <name type="common">Giant liver fluke</name>
    <dbReference type="NCBI Taxonomy" id="46835"/>
    <lineage>
        <taxon>Eukaryota</taxon>
        <taxon>Metazoa</taxon>
        <taxon>Spiralia</taxon>
        <taxon>Lophotrochozoa</taxon>
        <taxon>Platyhelminthes</taxon>
        <taxon>Trematoda</taxon>
        <taxon>Digenea</taxon>
        <taxon>Plagiorchiida</taxon>
        <taxon>Echinostomata</taxon>
        <taxon>Echinostomatoidea</taxon>
        <taxon>Fasciolidae</taxon>
        <taxon>Fasciola</taxon>
    </lineage>
</organism>
<evidence type="ECO:0000256" key="4">
    <source>
        <dbReference type="PROSITE-ProRule" id="PRU00042"/>
    </source>
</evidence>
<reference evidence="9 10" key="1">
    <citation type="submission" date="2019-04" db="EMBL/GenBank/DDBJ databases">
        <title>Annotation for the trematode Fasciola gigantica.</title>
        <authorList>
            <person name="Choi Y.-J."/>
        </authorList>
    </citation>
    <scope>NUCLEOTIDE SEQUENCE [LARGE SCALE GENOMIC DNA]</scope>
    <source>
        <strain evidence="9">Uganda_cow_1</strain>
    </source>
</reference>
<accession>A0A504YEF2</accession>
<feature type="domain" description="J" evidence="7">
    <location>
        <begin position="3"/>
        <end position="69"/>
    </location>
</feature>
<dbReference type="GO" id="GO:0008270">
    <property type="term" value="F:zinc ion binding"/>
    <property type="evidence" value="ECO:0007669"/>
    <property type="project" value="UniProtKB-KW"/>
</dbReference>
<dbReference type="GO" id="GO:0003676">
    <property type="term" value="F:nucleic acid binding"/>
    <property type="evidence" value="ECO:0007669"/>
    <property type="project" value="InterPro"/>
</dbReference>
<dbReference type="SMART" id="SM00271">
    <property type="entry name" value="DnaJ"/>
    <property type="match status" value="1"/>
</dbReference>
<dbReference type="PROSITE" id="PS00028">
    <property type="entry name" value="ZINC_FINGER_C2H2_1"/>
    <property type="match status" value="2"/>
</dbReference>
<dbReference type="AlphaFoldDB" id="A0A504YEF2"/>
<protein>
    <submittedName>
        <fullName evidence="9">DnaJ subfamily A member 5</fullName>
    </submittedName>
</protein>
<feature type="region of interest" description="Disordered" evidence="6">
    <location>
        <begin position="136"/>
        <end position="160"/>
    </location>
</feature>
<name>A0A504YEF2_FASGI</name>
<dbReference type="Pfam" id="PF21884">
    <property type="entry name" value="ZUO1-like_ZHD"/>
    <property type="match status" value="1"/>
</dbReference>
<sequence length="539" mass="61488">MRCYYDVLGVPKNVGSGELKKAYYKMSLQWHPDKNASSHEDTTVIFQQIQEAYRVLSDPQERAWYDSHRAQILQSGGQKAQMGSTTEYEEERVDVFEFFTRSCFDGFDDGKKGFYTVYRKVFDDITEEEVRAREFDMNSCSSSSNEDDDQSGCNRPSSREYPTFGRADSVYVDVVAPFYQFWEAFRTHKNYTWVEKYDVRCADSRSERRAMEQENRRLRNAARRKRNEEVRQLVAFVKKRDKRVAAERQRVQQLNQEAEARTQQMAREARQREATRLAEAWNEELSFGGLTSQWAEEFEADLARMEAELDGLHVRTVNEIVIKDDLGSTDELFDVNELYCVACDKLFASTKAKLNHEASKKHKKQADLLRKILLVEERNAMNESELEGKSTDTDLSLAAENAPDGLSGSPPRVAAPEVKLTKRAKKAQRKRRKGEEKVVATSVDPPPDAVVSPSDDPNEAAESGNWESVSEQIKTTVKPITVQTSPGTRTEKPLCKTCNTEFDSRNQLFAHLKQSGHAQLKPVGSSGVKCSSKKGKKKR</sequence>
<feature type="domain" description="C2H2-type" evidence="8">
    <location>
        <begin position="493"/>
        <end position="522"/>
    </location>
</feature>
<feature type="region of interest" description="Disordered" evidence="6">
    <location>
        <begin position="399"/>
        <end position="492"/>
    </location>
</feature>
<keyword evidence="1" id="KW-0479">Metal-binding</keyword>
<dbReference type="InterPro" id="IPR036869">
    <property type="entry name" value="J_dom_sf"/>
</dbReference>
<dbReference type="SUPFAM" id="SSF57667">
    <property type="entry name" value="beta-beta-alpha zinc fingers"/>
    <property type="match status" value="1"/>
</dbReference>
<dbReference type="Pfam" id="PF12171">
    <property type="entry name" value="zf-C2H2_jaz"/>
    <property type="match status" value="1"/>
</dbReference>
<dbReference type="InterPro" id="IPR022755">
    <property type="entry name" value="Znf_C2H2_jaz"/>
</dbReference>
<dbReference type="Proteomes" id="UP000316759">
    <property type="component" value="Unassembled WGS sequence"/>
</dbReference>
<dbReference type="Pfam" id="PF12874">
    <property type="entry name" value="zf-met"/>
    <property type="match status" value="1"/>
</dbReference>
<dbReference type="PANTHER" id="PTHR44029">
    <property type="entry name" value="DNAJ HOMOLOG SUBFAMILY C MEMBER 21"/>
    <property type="match status" value="1"/>
</dbReference>
<keyword evidence="3" id="KW-0862">Zinc</keyword>
<dbReference type="InterPro" id="IPR036236">
    <property type="entry name" value="Znf_C2H2_sf"/>
</dbReference>
<dbReference type="Gene3D" id="1.10.287.110">
    <property type="entry name" value="DnaJ domain"/>
    <property type="match status" value="1"/>
</dbReference>
<dbReference type="PROSITE" id="PS50157">
    <property type="entry name" value="ZINC_FINGER_C2H2_2"/>
    <property type="match status" value="1"/>
</dbReference>
<evidence type="ECO:0000259" key="7">
    <source>
        <dbReference type="PROSITE" id="PS50076"/>
    </source>
</evidence>
<dbReference type="PRINTS" id="PR00625">
    <property type="entry name" value="JDOMAIN"/>
</dbReference>
<dbReference type="PANTHER" id="PTHR44029:SF1">
    <property type="entry name" value="DNAJ HOMOLOG SUBFAMILY C MEMBER 21"/>
    <property type="match status" value="1"/>
</dbReference>
<evidence type="ECO:0000256" key="6">
    <source>
        <dbReference type="SAM" id="MobiDB-lite"/>
    </source>
</evidence>
<evidence type="ECO:0000313" key="10">
    <source>
        <dbReference type="Proteomes" id="UP000316759"/>
    </source>
</evidence>
<dbReference type="CDD" id="cd06257">
    <property type="entry name" value="DnaJ"/>
    <property type="match status" value="1"/>
</dbReference>
<dbReference type="PROSITE" id="PS50076">
    <property type="entry name" value="DNAJ_2"/>
    <property type="match status" value="1"/>
</dbReference>
<evidence type="ECO:0000256" key="1">
    <source>
        <dbReference type="ARBA" id="ARBA00022723"/>
    </source>
</evidence>
<evidence type="ECO:0000256" key="2">
    <source>
        <dbReference type="ARBA" id="ARBA00022771"/>
    </source>
</evidence>
<dbReference type="InterPro" id="IPR054076">
    <property type="entry name" value="ZUO1-like_ZHD"/>
</dbReference>
<dbReference type="SUPFAM" id="SSF46565">
    <property type="entry name" value="Chaperone J-domain"/>
    <property type="match status" value="1"/>
</dbReference>
<feature type="compositionally biased region" description="Basic residues" evidence="6">
    <location>
        <begin position="421"/>
        <end position="432"/>
    </location>
</feature>
<feature type="compositionally biased region" description="Polar residues" evidence="6">
    <location>
        <begin position="465"/>
        <end position="475"/>
    </location>
</feature>
<dbReference type="InterPro" id="IPR013087">
    <property type="entry name" value="Znf_C2H2_type"/>
</dbReference>
<gene>
    <name evidence="9" type="ORF">FGIG_05428</name>
</gene>
<feature type="compositionally biased region" description="Low complexity" evidence="6">
    <location>
        <begin position="521"/>
        <end position="530"/>
    </location>
</feature>
<dbReference type="InterPro" id="IPR051964">
    <property type="entry name" value="Chaperone_stress_response"/>
</dbReference>
<dbReference type="SMART" id="SM00451">
    <property type="entry name" value="ZnF_U1"/>
    <property type="match status" value="1"/>
</dbReference>